<gene>
    <name evidence="2" type="ORF">EHYA_07872</name>
</gene>
<dbReference type="OrthoDB" id="2369748at2"/>
<keyword evidence="2" id="KW-0808">Transferase</keyword>
<dbReference type="Proteomes" id="UP000286931">
    <property type="component" value="Unassembled WGS sequence"/>
</dbReference>
<evidence type="ECO:0000256" key="1">
    <source>
        <dbReference type="SAM" id="Phobius"/>
    </source>
</evidence>
<keyword evidence="1" id="KW-0472">Membrane</keyword>
<proteinExistence type="predicted"/>
<feature type="transmembrane region" description="Helical" evidence="1">
    <location>
        <begin position="249"/>
        <end position="268"/>
    </location>
</feature>
<keyword evidence="3" id="KW-1185">Reference proteome</keyword>
<comment type="caution">
    <text evidence="2">The sequence shown here is derived from an EMBL/GenBank/DDBJ whole genome shotgun (WGS) entry which is preliminary data.</text>
</comment>
<feature type="transmembrane region" description="Helical" evidence="1">
    <location>
        <begin position="223"/>
        <end position="242"/>
    </location>
</feature>
<dbReference type="RefSeq" id="WP_126641889.1">
    <property type="nucleotide sequence ID" value="NZ_BIFH01000037.1"/>
</dbReference>
<feature type="transmembrane region" description="Helical" evidence="1">
    <location>
        <begin position="117"/>
        <end position="137"/>
    </location>
</feature>
<evidence type="ECO:0000313" key="2">
    <source>
        <dbReference type="EMBL" id="GCE00147.1"/>
    </source>
</evidence>
<sequence length="600" mass="64241">MTAVRESVAPIRTITLPRSGRALDALVCGVYLAASLLLYHGLWWGGPSGRYLVDSGQDQRQWEWFFAVTARAVAHGENPLTTTLQNHPDGVNLMANTSMPGLSIPLAPITWLFGPSATWAIVLTFGLAATAAAWYYLISRHLDVSRPAAALGGAFCAFAPPMISHANAHPNLAVLFVIPLIIDRLLRVAGGLRPIRDGILLGLLTTYQIFLGEEALLLASTGIALFAVGYACAAPAAARAALRPLARGVPIGAALCLVLVAYPLWWQFNGPQSYTNLLHGPAGNDLAALTAYADRSLAGDIDVSSRLSLNRTEENAFFGWPLLLLALALVVALWRTALARALAVVLVGATLFSLGPEIILNGEPTGIDGPWRWFGQLPLYESVLESRFTMVCVPVFGMLLALGAQAATRTRDRRIRLLWCVAALQALVPLLPQPLTTQPREATPAFFTDGTWRHFVGSGRAIVTVPLPDPSDARALSWQVDADLGFPLAEGYFVGPFGPDRLGGYGAVTRPTSNLLREVRDSGKVPEVTERDRAQARADLAFWHADAVVLGPHYQENALWSTLELLLGPSRQTGGVWVWDVRGGNGRAADARDGGAAGAG</sequence>
<feature type="transmembrane region" description="Helical" evidence="1">
    <location>
        <begin position="144"/>
        <end position="163"/>
    </location>
</feature>
<accession>A0A401YZW3</accession>
<dbReference type="GO" id="GO:0016740">
    <property type="term" value="F:transferase activity"/>
    <property type="evidence" value="ECO:0007669"/>
    <property type="project" value="UniProtKB-KW"/>
</dbReference>
<keyword evidence="1" id="KW-0812">Transmembrane</keyword>
<dbReference type="AlphaFoldDB" id="A0A401YZW3"/>
<feature type="transmembrane region" description="Helical" evidence="1">
    <location>
        <begin position="341"/>
        <end position="360"/>
    </location>
</feature>
<feature type="transmembrane region" description="Helical" evidence="1">
    <location>
        <begin position="415"/>
        <end position="432"/>
    </location>
</feature>
<dbReference type="EMBL" id="BIFH01000037">
    <property type="protein sequence ID" value="GCE00147.1"/>
    <property type="molecule type" value="Genomic_DNA"/>
</dbReference>
<feature type="transmembrane region" description="Helical" evidence="1">
    <location>
        <begin position="317"/>
        <end position="334"/>
    </location>
</feature>
<evidence type="ECO:0000313" key="3">
    <source>
        <dbReference type="Proteomes" id="UP000286931"/>
    </source>
</evidence>
<protein>
    <submittedName>
        <fullName evidence="2">Glycosyl transferase</fullName>
    </submittedName>
</protein>
<feature type="transmembrane region" description="Helical" evidence="1">
    <location>
        <begin position="388"/>
        <end position="408"/>
    </location>
</feature>
<name>A0A401YZW3_9ACTN</name>
<feature type="transmembrane region" description="Helical" evidence="1">
    <location>
        <begin position="22"/>
        <end position="42"/>
    </location>
</feature>
<organism evidence="2 3">
    <name type="scientific">Embleya hyalina</name>
    <dbReference type="NCBI Taxonomy" id="516124"/>
    <lineage>
        <taxon>Bacteria</taxon>
        <taxon>Bacillati</taxon>
        <taxon>Actinomycetota</taxon>
        <taxon>Actinomycetes</taxon>
        <taxon>Kitasatosporales</taxon>
        <taxon>Streptomycetaceae</taxon>
        <taxon>Embleya</taxon>
    </lineage>
</organism>
<keyword evidence="1" id="KW-1133">Transmembrane helix</keyword>
<reference evidence="2 3" key="1">
    <citation type="submission" date="2018-12" db="EMBL/GenBank/DDBJ databases">
        <title>Draft genome sequence of Embleya hyalina NBRC 13850T.</title>
        <authorList>
            <person name="Komaki H."/>
            <person name="Hosoyama A."/>
            <person name="Kimura A."/>
            <person name="Ichikawa N."/>
            <person name="Tamura T."/>
        </authorList>
    </citation>
    <scope>NUCLEOTIDE SEQUENCE [LARGE SCALE GENOMIC DNA]</scope>
    <source>
        <strain evidence="2 3">NBRC 13850</strain>
    </source>
</reference>